<dbReference type="AlphaFoldDB" id="A0A2X3DH28"/>
<evidence type="ECO:0000313" key="2">
    <source>
        <dbReference type="EMBL" id="SQB97580.1"/>
    </source>
</evidence>
<evidence type="ECO:0000313" key="3">
    <source>
        <dbReference type="Proteomes" id="UP000250166"/>
    </source>
</evidence>
<dbReference type="EMBL" id="UAWL01000006">
    <property type="protein sequence ID" value="SQB97580.1"/>
    <property type="molecule type" value="Genomic_DNA"/>
</dbReference>
<dbReference type="RefSeq" id="WP_181461789.1">
    <property type="nucleotide sequence ID" value="NZ_UAWL01000006.1"/>
</dbReference>
<dbReference type="EMBL" id="UAWL01000006">
    <property type="protein sequence ID" value="SQB97516.1"/>
    <property type="molecule type" value="Genomic_DNA"/>
</dbReference>
<sequence length="53" mass="5744">MKNNEYTICFTCDDNYIKYCAVAMSSIISAIVNQKNQANNASNSHIIEGGGAI</sequence>
<organism evidence="2 3">
    <name type="scientific">Helicobacter fennelliae</name>
    <dbReference type="NCBI Taxonomy" id="215"/>
    <lineage>
        <taxon>Bacteria</taxon>
        <taxon>Pseudomonadati</taxon>
        <taxon>Campylobacterota</taxon>
        <taxon>Epsilonproteobacteria</taxon>
        <taxon>Campylobacterales</taxon>
        <taxon>Helicobacteraceae</taxon>
        <taxon>Helicobacter</taxon>
    </lineage>
</organism>
<dbReference type="Proteomes" id="UP000250166">
    <property type="component" value="Unassembled WGS sequence"/>
</dbReference>
<gene>
    <name evidence="1" type="ORF">NCTC13102_00248</name>
    <name evidence="2" type="ORF">NCTC13102_00273</name>
</gene>
<protein>
    <submittedName>
        <fullName evidence="2">Uncharacterized protein</fullName>
    </submittedName>
</protein>
<evidence type="ECO:0000313" key="1">
    <source>
        <dbReference type="EMBL" id="SQB97516.1"/>
    </source>
</evidence>
<reference evidence="2 3" key="1">
    <citation type="submission" date="2018-06" db="EMBL/GenBank/DDBJ databases">
        <authorList>
            <consortium name="Pathogen Informatics"/>
            <person name="Doyle S."/>
        </authorList>
    </citation>
    <scope>NUCLEOTIDE SEQUENCE [LARGE SCALE GENOMIC DNA]</scope>
    <source>
        <strain evidence="2 3">NCTC13102</strain>
    </source>
</reference>
<proteinExistence type="predicted"/>
<accession>A0A2X3DH28</accession>
<name>A0A2X3DH28_9HELI</name>